<gene>
    <name evidence="1" type="ORF">BaRGS_00009224</name>
</gene>
<organism evidence="1 2">
    <name type="scientific">Batillaria attramentaria</name>
    <dbReference type="NCBI Taxonomy" id="370345"/>
    <lineage>
        <taxon>Eukaryota</taxon>
        <taxon>Metazoa</taxon>
        <taxon>Spiralia</taxon>
        <taxon>Lophotrochozoa</taxon>
        <taxon>Mollusca</taxon>
        <taxon>Gastropoda</taxon>
        <taxon>Caenogastropoda</taxon>
        <taxon>Sorbeoconcha</taxon>
        <taxon>Cerithioidea</taxon>
        <taxon>Batillariidae</taxon>
        <taxon>Batillaria</taxon>
    </lineage>
</organism>
<dbReference type="EMBL" id="JACVVK020000043">
    <property type="protein sequence ID" value="KAK7499572.1"/>
    <property type="molecule type" value="Genomic_DNA"/>
</dbReference>
<accession>A0ABD0LKS1</accession>
<dbReference type="AlphaFoldDB" id="A0ABD0LKS1"/>
<comment type="caution">
    <text evidence="1">The sequence shown here is derived from an EMBL/GenBank/DDBJ whole genome shotgun (WGS) entry which is preliminary data.</text>
</comment>
<reference evidence="1 2" key="1">
    <citation type="journal article" date="2023" name="Sci. Data">
        <title>Genome assembly of the Korean intertidal mud-creeper Batillaria attramentaria.</title>
        <authorList>
            <person name="Patra A.K."/>
            <person name="Ho P.T."/>
            <person name="Jun S."/>
            <person name="Lee S.J."/>
            <person name="Kim Y."/>
            <person name="Won Y.J."/>
        </authorList>
    </citation>
    <scope>NUCLEOTIDE SEQUENCE [LARGE SCALE GENOMIC DNA]</scope>
    <source>
        <strain evidence="1">Wonlab-2016</strain>
    </source>
</reference>
<evidence type="ECO:0000313" key="1">
    <source>
        <dbReference type="EMBL" id="KAK7499572.1"/>
    </source>
</evidence>
<protein>
    <submittedName>
        <fullName evidence="1">Uncharacterized protein</fullName>
    </submittedName>
</protein>
<proteinExistence type="predicted"/>
<evidence type="ECO:0000313" key="2">
    <source>
        <dbReference type="Proteomes" id="UP001519460"/>
    </source>
</evidence>
<keyword evidence="2" id="KW-1185">Reference proteome</keyword>
<sequence length="142" mass="15948">MNGCTMFHLQRPVKLGLDKTCCEFDFSRGGLECCGWFCRRTLQADDIILWHGSAADSAYNRHNGDAAGRPLTSSFHGGNDSVKRREQSVTGYYSCRNFLMTFDIKRAHRGLWKACVEFPAGGLKAVFADRAQVRLDALCYVK</sequence>
<dbReference type="Proteomes" id="UP001519460">
    <property type="component" value="Unassembled WGS sequence"/>
</dbReference>
<name>A0ABD0LKS1_9CAEN</name>